<organism evidence="2 3">
    <name type="scientific">Roseomonas alba</name>
    <dbReference type="NCBI Taxonomy" id="2846776"/>
    <lineage>
        <taxon>Bacteria</taxon>
        <taxon>Pseudomonadati</taxon>
        <taxon>Pseudomonadota</taxon>
        <taxon>Alphaproteobacteria</taxon>
        <taxon>Acetobacterales</taxon>
        <taxon>Roseomonadaceae</taxon>
        <taxon>Roseomonas</taxon>
    </lineage>
</organism>
<dbReference type="EMBL" id="JAHYBZ010000004">
    <property type="protein sequence ID" value="MBW6398886.1"/>
    <property type="molecule type" value="Genomic_DNA"/>
</dbReference>
<dbReference type="RefSeq" id="WP_219763484.1">
    <property type="nucleotide sequence ID" value="NZ_JAHYBZ010000004.1"/>
</dbReference>
<proteinExistence type="predicted"/>
<dbReference type="Pfam" id="PF14088">
    <property type="entry name" value="DUF4268"/>
    <property type="match status" value="1"/>
</dbReference>
<sequence>MPIYEARPEGLVPVAATTFEAAGLRERGDIQRLLKDRIASLEGGLMVLAEEFSDWADSTRRIDLLCLDDNANLVVVELKRTDDGGHMELQALRYAAMVAKMTFSHAVDALARYRDRANPDTDTARADILAFLGWSAPDEDSFAKDTRIVLAAADFGKELTTAVLWLRDHDVDIRCVRLKPYRMEDGRLLLDIHPIIPLPETAEFQTRLEEKRAAERKERGERANLLARFLAQLAERAAPRIDLHRGRTPDADLGVLFGSIGKSGFTLNYVVAKDTSRVELLIQRDDGRQQLLRLQEGREAIEAAFRAPLIWQEKEGVRQCRVYHPVSGGYRSAEAEWPRIQDEMIDAMIRLDGALRQRVLALP</sequence>
<keyword evidence="3" id="KW-1185">Reference proteome</keyword>
<name>A0ABS7A9D3_9PROT</name>
<evidence type="ECO:0000313" key="3">
    <source>
        <dbReference type="Proteomes" id="UP001196565"/>
    </source>
</evidence>
<evidence type="ECO:0000313" key="2">
    <source>
        <dbReference type="EMBL" id="MBW6398886.1"/>
    </source>
</evidence>
<accession>A0ABS7A9D3</accession>
<dbReference type="Gene3D" id="3.40.1350.10">
    <property type="match status" value="1"/>
</dbReference>
<comment type="caution">
    <text evidence="2">The sequence shown here is derived from an EMBL/GenBank/DDBJ whole genome shotgun (WGS) entry which is preliminary data.</text>
</comment>
<reference evidence="2 3" key="1">
    <citation type="submission" date="2021-07" db="EMBL/GenBank/DDBJ databases">
        <authorList>
            <person name="So Y."/>
        </authorList>
    </citation>
    <scope>NUCLEOTIDE SEQUENCE [LARGE SCALE GENOMIC DNA]</scope>
    <source>
        <strain evidence="2 3">HJA6</strain>
    </source>
</reference>
<dbReference type="InterPro" id="IPR011856">
    <property type="entry name" value="tRNA_endonuc-like_dom_sf"/>
</dbReference>
<evidence type="ECO:0000259" key="1">
    <source>
        <dbReference type="Pfam" id="PF14088"/>
    </source>
</evidence>
<dbReference type="InterPro" id="IPR025364">
    <property type="entry name" value="DUF4268"/>
</dbReference>
<feature type="domain" description="DUF4268" evidence="1">
    <location>
        <begin position="235"/>
        <end position="358"/>
    </location>
</feature>
<dbReference type="Proteomes" id="UP001196565">
    <property type="component" value="Unassembled WGS sequence"/>
</dbReference>
<protein>
    <submittedName>
        <fullName evidence="2">DUF4268 domain-containing protein</fullName>
    </submittedName>
</protein>
<gene>
    <name evidence="2" type="ORF">KPL78_13565</name>
</gene>